<feature type="domain" description="EF-hand" evidence="5">
    <location>
        <begin position="187"/>
        <end position="222"/>
    </location>
</feature>
<dbReference type="Pfam" id="PF13499">
    <property type="entry name" value="EF-hand_7"/>
    <property type="match status" value="3"/>
</dbReference>
<dbReference type="GO" id="GO:0005509">
    <property type="term" value="F:calcium ion binding"/>
    <property type="evidence" value="ECO:0007669"/>
    <property type="project" value="InterPro"/>
</dbReference>
<dbReference type="SMART" id="SM00054">
    <property type="entry name" value="EFh"/>
    <property type="match status" value="6"/>
</dbReference>
<dbReference type="InterPro" id="IPR018247">
    <property type="entry name" value="EF_Hand_1_Ca_BS"/>
</dbReference>
<dbReference type="PANTHER" id="PTHR23048:SF0">
    <property type="entry name" value="CALMODULIN LIKE 3"/>
    <property type="match status" value="1"/>
</dbReference>
<feature type="domain" description="EF-hand" evidence="5">
    <location>
        <begin position="97"/>
        <end position="132"/>
    </location>
</feature>
<reference evidence="6 7" key="1">
    <citation type="submission" date="2020-09" db="EMBL/GenBank/DDBJ databases">
        <authorList>
            <person name="Ashkenazy H."/>
        </authorList>
    </citation>
    <scope>NUCLEOTIDE SEQUENCE [LARGE SCALE GENOMIC DNA]</scope>
    <source>
        <strain evidence="7">cv. Cdm-0</strain>
    </source>
</reference>
<protein>
    <submittedName>
        <fullName evidence="6">(thale cress) hypothetical protein</fullName>
    </submittedName>
</protein>
<evidence type="ECO:0000256" key="3">
    <source>
        <dbReference type="ARBA" id="ARBA00022737"/>
    </source>
</evidence>
<sequence>MADKLTDDQITEYRESFRLFDKNGDGSITKKELGTMMRSIGEKPTKADLQDLMNEADLDGDGTIDFPEFLCVMAKNQGHDQAPRHTKKTMVDQLTDDQITEYRESFRLFDKNGDGSITKKELRTVMFSLGKNRTKADLQDMMNEVDLDGDGTIDFPEFLYLMAKNQGHDQAPRHTKKTMGDYQLTDDQILEFREAFRVFDKNGDGYITVNELRTTMRSLGETQTKAELQDMINEADADGDGTISFSEFVCVMTGKMIDTQSKKETYRVVNQGQGQVQRHTRNDRAGGTNWERDIAVGVASNIIASPISDFMKDRFKDLFEALLS</sequence>
<evidence type="ECO:0000313" key="7">
    <source>
        <dbReference type="Proteomes" id="UP000516314"/>
    </source>
</evidence>
<comment type="similarity">
    <text evidence="1">Belongs to the calmodulin family.</text>
</comment>
<evidence type="ECO:0000256" key="4">
    <source>
        <dbReference type="ARBA" id="ARBA00022837"/>
    </source>
</evidence>
<dbReference type="InterPro" id="IPR050230">
    <property type="entry name" value="CALM/Myosin/TropC-like"/>
</dbReference>
<accession>A0A7G2EI63</accession>
<evidence type="ECO:0000259" key="5">
    <source>
        <dbReference type="PROSITE" id="PS50222"/>
    </source>
</evidence>
<dbReference type="PROSITE" id="PS00018">
    <property type="entry name" value="EF_HAND_1"/>
    <property type="match status" value="6"/>
</dbReference>
<dbReference type="FunFam" id="1.10.238.10:FF:000305">
    <property type="entry name" value="Calmodulin, variant"/>
    <property type="match status" value="3"/>
</dbReference>
<dbReference type="Proteomes" id="UP000516314">
    <property type="component" value="Chromosome 2"/>
</dbReference>
<dbReference type="PROSITE" id="PS50222">
    <property type="entry name" value="EF_HAND_2"/>
    <property type="match status" value="6"/>
</dbReference>
<dbReference type="SUPFAM" id="SSF47473">
    <property type="entry name" value="EF-hand"/>
    <property type="match status" value="2"/>
</dbReference>
<dbReference type="Gene3D" id="1.10.238.10">
    <property type="entry name" value="EF-hand"/>
    <property type="match status" value="3"/>
</dbReference>
<dbReference type="EMBL" id="LR881467">
    <property type="protein sequence ID" value="CAD5321021.1"/>
    <property type="molecule type" value="Genomic_DNA"/>
</dbReference>
<feature type="domain" description="EF-hand" evidence="5">
    <location>
        <begin position="133"/>
        <end position="168"/>
    </location>
</feature>
<gene>
    <name evidence="6" type="ORF">AT9943_LOCUS9109</name>
</gene>
<organism evidence="6 7">
    <name type="scientific">Arabidopsis thaliana</name>
    <name type="common">Mouse-ear cress</name>
    <dbReference type="NCBI Taxonomy" id="3702"/>
    <lineage>
        <taxon>Eukaryota</taxon>
        <taxon>Viridiplantae</taxon>
        <taxon>Streptophyta</taxon>
        <taxon>Embryophyta</taxon>
        <taxon>Tracheophyta</taxon>
        <taxon>Spermatophyta</taxon>
        <taxon>Magnoliopsida</taxon>
        <taxon>eudicotyledons</taxon>
        <taxon>Gunneridae</taxon>
        <taxon>Pentapetalae</taxon>
        <taxon>rosids</taxon>
        <taxon>malvids</taxon>
        <taxon>Brassicales</taxon>
        <taxon>Brassicaceae</taxon>
        <taxon>Camelineae</taxon>
        <taxon>Arabidopsis</taxon>
    </lineage>
</organism>
<dbReference type="PANTHER" id="PTHR23048">
    <property type="entry name" value="MYOSIN LIGHT CHAIN 1, 3"/>
    <property type="match status" value="1"/>
</dbReference>
<name>A0A7G2EI63_ARATH</name>
<evidence type="ECO:0000256" key="1">
    <source>
        <dbReference type="ARBA" id="ARBA00009763"/>
    </source>
</evidence>
<dbReference type="CDD" id="cd00051">
    <property type="entry name" value="EFh"/>
    <property type="match status" value="3"/>
</dbReference>
<feature type="domain" description="EF-hand" evidence="5">
    <location>
        <begin position="44"/>
        <end position="79"/>
    </location>
</feature>
<proteinExistence type="inferred from homology"/>
<dbReference type="AlphaFoldDB" id="A0A7G2EI63"/>
<dbReference type="InterPro" id="IPR002048">
    <property type="entry name" value="EF_hand_dom"/>
</dbReference>
<dbReference type="InterPro" id="IPR011992">
    <property type="entry name" value="EF-hand-dom_pair"/>
</dbReference>
<evidence type="ECO:0000313" key="6">
    <source>
        <dbReference type="EMBL" id="CAD5321021.1"/>
    </source>
</evidence>
<feature type="domain" description="EF-hand" evidence="5">
    <location>
        <begin position="223"/>
        <end position="258"/>
    </location>
</feature>
<keyword evidence="2" id="KW-0479">Metal-binding</keyword>
<keyword evidence="3" id="KW-0677">Repeat</keyword>
<evidence type="ECO:0000256" key="2">
    <source>
        <dbReference type="ARBA" id="ARBA00022723"/>
    </source>
</evidence>
<feature type="domain" description="EF-hand" evidence="5">
    <location>
        <begin position="8"/>
        <end position="43"/>
    </location>
</feature>
<keyword evidence="4" id="KW-0106">Calcium</keyword>